<organism evidence="3 4">
    <name type="scientific">Oceanomicrobium pacificus</name>
    <dbReference type="NCBI Taxonomy" id="2692916"/>
    <lineage>
        <taxon>Bacteria</taxon>
        <taxon>Pseudomonadati</taxon>
        <taxon>Pseudomonadota</taxon>
        <taxon>Alphaproteobacteria</taxon>
        <taxon>Rhodobacterales</taxon>
        <taxon>Paracoccaceae</taxon>
        <taxon>Oceanomicrobium</taxon>
    </lineage>
</organism>
<dbReference type="AlphaFoldDB" id="A0A6B0TMX9"/>
<dbReference type="InterPro" id="IPR050194">
    <property type="entry name" value="Glycosyltransferase_grp1"/>
</dbReference>
<name>A0A6B0TMX9_9RHOB</name>
<evidence type="ECO:0000313" key="4">
    <source>
        <dbReference type="Proteomes" id="UP000436016"/>
    </source>
</evidence>
<protein>
    <submittedName>
        <fullName evidence="3">Glycosyltransferase</fullName>
    </submittedName>
</protein>
<dbReference type="PANTHER" id="PTHR45947:SF3">
    <property type="entry name" value="SULFOQUINOVOSYL TRANSFERASE SQD2"/>
    <property type="match status" value="1"/>
</dbReference>
<dbReference type="Gene3D" id="3.40.50.2000">
    <property type="entry name" value="Glycogen Phosphorylase B"/>
    <property type="match status" value="2"/>
</dbReference>
<gene>
    <name evidence="3" type="ORF">GSH16_10855</name>
</gene>
<keyword evidence="3" id="KW-0808">Transferase</keyword>
<dbReference type="InterPro" id="IPR028098">
    <property type="entry name" value="Glyco_trans_4-like_N"/>
</dbReference>
<proteinExistence type="predicted"/>
<dbReference type="CDD" id="cd03801">
    <property type="entry name" value="GT4_PimA-like"/>
    <property type="match status" value="1"/>
</dbReference>
<sequence length="408" mass="44464">MTEKLKIAHLSFSALPRTVGGLEIVVDSLIRSQQDAGHDVTLVTRWKQRQRSGDAGFGYDRLTLAPNPTLPAPPYRSVGMRSPVAAMVAWYQWRHRFDIWHVHWVYPTAWMAFPGLDLLGVPFVVTAHGADIQIDAESRYGFLQHATHERRVRALMPRLPALTAISPSISARYVVLGADPGSVHPIPNGVDTNRLSRPGSTKEEVRARLNVPRGVPMILSVGRNEPRKGFTYIPDTIAALNSLGRTVVWVVVGQQSEQLLPRAAEAGVGEQFRALPTIRNAQGREMRFPPDELVDLYAAADILAFPSMSEGMPLTIIEAMAAGTPVVGNDVPGIADMIEDGADGVLCEARNPGAMADAISGILGDTALAASLSSRGREKAQQFDWDAVSATYTDLYSRTIETWKARTS</sequence>
<reference evidence="3 4" key="1">
    <citation type="submission" date="2019-12" db="EMBL/GenBank/DDBJ databases">
        <title>Strain KN286 was isolated from seawater, which was collected from Caroline Seamount in the tropical western Pacific.</title>
        <authorList>
            <person name="Wang Q."/>
        </authorList>
    </citation>
    <scope>NUCLEOTIDE SEQUENCE [LARGE SCALE GENOMIC DNA]</scope>
    <source>
        <strain evidence="3 4">KN286</strain>
    </source>
</reference>
<feature type="domain" description="Glycosyltransferase subfamily 4-like N-terminal" evidence="2">
    <location>
        <begin position="19"/>
        <end position="194"/>
    </location>
</feature>
<evidence type="ECO:0000259" key="2">
    <source>
        <dbReference type="Pfam" id="PF13439"/>
    </source>
</evidence>
<dbReference type="InterPro" id="IPR001296">
    <property type="entry name" value="Glyco_trans_1"/>
</dbReference>
<dbReference type="Pfam" id="PF13439">
    <property type="entry name" value="Glyco_transf_4"/>
    <property type="match status" value="1"/>
</dbReference>
<accession>A0A6B0TMX9</accession>
<dbReference type="RefSeq" id="WP_160854888.1">
    <property type="nucleotide sequence ID" value="NZ_WUWG01000003.1"/>
</dbReference>
<evidence type="ECO:0000259" key="1">
    <source>
        <dbReference type="Pfam" id="PF00534"/>
    </source>
</evidence>
<dbReference type="Proteomes" id="UP000436016">
    <property type="component" value="Unassembled WGS sequence"/>
</dbReference>
<dbReference type="Pfam" id="PF00534">
    <property type="entry name" value="Glycos_transf_1"/>
    <property type="match status" value="1"/>
</dbReference>
<feature type="domain" description="Glycosyl transferase family 1" evidence="1">
    <location>
        <begin position="202"/>
        <end position="378"/>
    </location>
</feature>
<dbReference type="GO" id="GO:0016757">
    <property type="term" value="F:glycosyltransferase activity"/>
    <property type="evidence" value="ECO:0007669"/>
    <property type="project" value="InterPro"/>
</dbReference>
<keyword evidence="4" id="KW-1185">Reference proteome</keyword>
<comment type="caution">
    <text evidence="3">The sequence shown here is derived from an EMBL/GenBank/DDBJ whole genome shotgun (WGS) entry which is preliminary data.</text>
</comment>
<dbReference type="EMBL" id="WUWG01000003">
    <property type="protein sequence ID" value="MXU65950.1"/>
    <property type="molecule type" value="Genomic_DNA"/>
</dbReference>
<dbReference type="PANTHER" id="PTHR45947">
    <property type="entry name" value="SULFOQUINOVOSYL TRANSFERASE SQD2"/>
    <property type="match status" value="1"/>
</dbReference>
<dbReference type="SUPFAM" id="SSF53756">
    <property type="entry name" value="UDP-Glycosyltransferase/glycogen phosphorylase"/>
    <property type="match status" value="1"/>
</dbReference>
<evidence type="ECO:0000313" key="3">
    <source>
        <dbReference type="EMBL" id="MXU65950.1"/>
    </source>
</evidence>